<dbReference type="PROSITE" id="PS01188">
    <property type="entry name" value="ELO"/>
    <property type="match status" value="1"/>
</dbReference>
<dbReference type="InterPro" id="IPR002076">
    <property type="entry name" value="ELO_fam"/>
</dbReference>
<reference evidence="13 14" key="1">
    <citation type="submission" date="2016-03" db="EMBL/GenBank/DDBJ databases">
        <title>Choanephora cucurbitarum.</title>
        <authorList>
            <person name="Min B."/>
            <person name="Park H."/>
            <person name="Park J.-H."/>
            <person name="Shin H.-D."/>
            <person name="Choi I.-G."/>
        </authorList>
    </citation>
    <scope>NUCLEOTIDE SEQUENCE [LARGE SCALE GENOMIC DNA]</scope>
    <source>
        <strain evidence="13 14">KUS-F28377</strain>
    </source>
</reference>
<comment type="catalytic activity">
    <reaction evidence="11">
        <text>a very-long-chain acyl-CoA + malonyl-CoA + H(+) = a very-long-chain 3-oxoacyl-CoA + CO2 + CoA</text>
        <dbReference type="Rhea" id="RHEA:32727"/>
        <dbReference type="ChEBI" id="CHEBI:15378"/>
        <dbReference type="ChEBI" id="CHEBI:16526"/>
        <dbReference type="ChEBI" id="CHEBI:57287"/>
        <dbReference type="ChEBI" id="CHEBI:57384"/>
        <dbReference type="ChEBI" id="CHEBI:90725"/>
        <dbReference type="ChEBI" id="CHEBI:90736"/>
        <dbReference type="EC" id="2.3.1.199"/>
    </reaction>
</comment>
<keyword evidence="9 12" id="KW-0472">Membrane</keyword>
<dbReference type="InParanoid" id="A0A1C7NKJ9"/>
<dbReference type="PANTHER" id="PTHR11157">
    <property type="entry name" value="FATTY ACID ACYL TRANSFERASE-RELATED"/>
    <property type="match status" value="1"/>
</dbReference>
<evidence type="ECO:0000313" key="13">
    <source>
        <dbReference type="EMBL" id="OBZ87804.1"/>
    </source>
</evidence>
<feature type="transmembrane region" description="Helical" evidence="12">
    <location>
        <begin position="83"/>
        <end position="110"/>
    </location>
</feature>
<dbReference type="AlphaFoldDB" id="A0A1C7NKJ9"/>
<sequence>MEALKHLHFTPETPFGLPLYPIFEKAFEAVVGQPASEFRYVPGVTPLSTVNEVTITCITYFITIFGGRYLMTNMPAFKLKVPFMIHNILLTLVSGILLVLMVEQIFPILYRQGFLAAICAQTTWTQPLELLYYLNYLVKYWELIDTLFLVLKKKNLEFLHYYHHSLTMVLCFTQLNGRTSVSWVPIILNLTVHVLMYYYYFRTAADHSIHH</sequence>
<keyword evidence="7 12" id="KW-1133">Transmembrane helix</keyword>
<dbReference type="OrthoDB" id="434092at2759"/>
<dbReference type="PANTHER" id="PTHR11157:SF134">
    <property type="entry name" value="ELONGATION OF FATTY ACIDS PROTEIN 1-RELATED"/>
    <property type="match status" value="1"/>
</dbReference>
<comment type="similarity">
    <text evidence="2 12">Belongs to the ELO family.</text>
</comment>
<evidence type="ECO:0000256" key="5">
    <source>
        <dbReference type="ARBA" id="ARBA00022692"/>
    </source>
</evidence>
<dbReference type="EMBL" id="LUGH01000196">
    <property type="protein sequence ID" value="OBZ87804.1"/>
    <property type="molecule type" value="Genomic_DNA"/>
</dbReference>
<dbReference type="Proteomes" id="UP000093000">
    <property type="component" value="Unassembled WGS sequence"/>
</dbReference>
<dbReference type="EC" id="2.3.1.-" evidence="12"/>
<evidence type="ECO:0000256" key="2">
    <source>
        <dbReference type="ARBA" id="ARBA00007263"/>
    </source>
</evidence>
<evidence type="ECO:0000313" key="14">
    <source>
        <dbReference type="Proteomes" id="UP000093000"/>
    </source>
</evidence>
<evidence type="ECO:0000256" key="9">
    <source>
        <dbReference type="ARBA" id="ARBA00023136"/>
    </source>
</evidence>
<evidence type="ECO:0000256" key="11">
    <source>
        <dbReference type="ARBA" id="ARBA00047375"/>
    </source>
</evidence>
<dbReference type="GO" id="GO:0034626">
    <property type="term" value="P:fatty acid elongation, polyunsaturated fatty acid"/>
    <property type="evidence" value="ECO:0007669"/>
    <property type="project" value="TreeGrafter"/>
</dbReference>
<evidence type="ECO:0000256" key="8">
    <source>
        <dbReference type="ARBA" id="ARBA00023098"/>
    </source>
</evidence>
<proteinExistence type="inferred from homology"/>
<evidence type="ECO:0000256" key="4">
    <source>
        <dbReference type="ARBA" id="ARBA00022679"/>
    </source>
</evidence>
<dbReference type="GO" id="GO:0030148">
    <property type="term" value="P:sphingolipid biosynthetic process"/>
    <property type="evidence" value="ECO:0007669"/>
    <property type="project" value="TreeGrafter"/>
</dbReference>
<gene>
    <name evidence="13" type="ORF">A0J61_04147</name>
</gene>
<keyword evidence="4 12" id="KW-0808">Transferase</keyword>
<keyword evidence="8 12" id="KW-0443">Lipid metabolism</keyword>
<dbReference type="GO" id="GO:0034625">
    <property type="term" value="P:fatty acid elongation, monounsaturated fatty acid"/>
    <property type="evidence" value="ECO:0007669"/>
    <property type="project" value="TreeGrafter"/>
</dbReference>
<dbReference type="Pfam" id="PF01151">
    <property type="entry name" value="ELO"/>
    <property type="match status" value="1"/>
</dbReference>
<keyword evidence="3 12" id="KW-0444">Lipid biosynthesis</keyword>
<organism evidence="13 14">
    <name type="scientific">Choanephora cucurbitarum</name>
    <dbReference type="NCBI Taxonomy" id="101091"/>
    <lineage>
        <taxon>Eukaryota</taxon>
        <taxon>Fungi</taxon>
        <taxon>Fungi incertae sedis</taxon>
        <taxon>Mucoromycota</taxon>
        <taxon>Mucoromycotina</taxon>
        <taxon>Mucoromycetes</taxon>
        <taxon>Mucorales</taxon>
        <taxon>Mucorineae</taxon>
        <taxon>Choanephoraceae</taxon>
        <taxon>Choanephoroideae</taxon>
        <taxon>Choanephora</taxon>
    </lineage>
</organism>
<dbReference type="STRING" id="101091.A0A1C7NKJ9"/>
<evidence type="ECO:0000256" key="1">
    <source>
        <dbReference type="ARBA" id="ARBA00004141"/>
    </source>
</evidence>
<evidence type="ECO:0000256" key="3">
    <source>
        <dbReference type="ARBA" id="ARBA00022516"/>
    </source>
</evidence>
<dbReference type="InterPro" id="IPR030457">
    <property type="entry name" value="ELO_CS"/>
</dbReference>
<protein>
    <recommendedName>
        <fullName evidence="12">Elongation of fatty acids protein</fullName>
        <ecNumber evidence="12">2.3.1.-</ecNumber>
    </recommendedName>
</protein>
<keyword evidence="5 12" id="KW-0812">Transmembrane</keyword>
<evidence type="ECO:0000256" key="10">
    <source>
        <dbReference type="ARBA" id="ARBA00023160"/>
    </source>
</evidence>
<keyword evidence="10 12" id="KW-0275">Fatty acid biosynthesis</keyword>
<keyword evidence="14" id="KW-1185">Reference proteome</keyword>
<evidence type="ECO:0000256" key="7">
    <source>
        <dbReference type="ARBA" id="ARBA00022989"/>
    </source>
</evidence>
<dbReference type="GO" id="GO:0005789">
    <property type="term" value="C:endoplasmic reticulum membrane"/>
    <property type="evidence" value="ECO:0007669"/>
    <property type="project" value="TreeGrafter"/>
</dbReference>
<comment type="subcellular location">
    <subcellularLocation>
        <location evidence="1">Membrane</location>
        <topology evidence="1">Multi-pass membrane protein</topology>
    </subcellularLocation>
</comment>
<dbReference type="GO" id="GO:0009922">
    <property type="term" value="F:fatty acid elongase activity"/>
    <property type="evidence" value="ECO:0007669"/>
    <property type="project" value="UniProtKB-EC"/>
</dbReference>
<comment type="catalytic activity">
    <reaction evidence="12">
        <text>an acyl-CoA + malonyl-CoA + H(+) = a 3-oxoacyl-CoA + CO2 + CoA</text>
        <dbReference type="Rhea" id="RHEA:50252"/>
        <dbReference type="ChEBI" id="CHEBI:15378"/>
        <dbReference type="ChEBI" id="CHEBI:16526"/>
        <dbReference type="ChEBI" id="CHEBI:57287"/>
        <dbReference type="ChEBI" id="CHEBI:57384"/>
        <dbReference type="ChEBI" id="CHEBI:58342"/>
        <dbReference type="ChEBI" id="CHEBI:90726"/>
    </reaction>
    <physiologicalReaction direction="left-to-right" evidence="12">
        <dbReference type="Rhea" id="RHEA:50253"/>
    </physiologicalReaction>
</comment>
<dbReference type="GO" id="GO:0042761">
    <property type="term" value="P:very long-chain fatty acid biosynthetic process"/>
    <property type="evidence" value="ECO:0007669"/>
    <property type="project" value="TreeGrafter"/>
</dbReference>
<feature type="transmembrane region" description="Helical" evidence="12">
    <location>
        <begin position="53"/>
        <end position="71"/>
    </location>
</feature>
<keyword evidence="6 12" id="KW-0276">Fatty acid metabolism</keyword>
<accession>A0A1C7NKJ9</accession>
<evidence type="ECO:0000256" key="6">
    <source>
        <dbReference type="ARBA" id="ARBA00022832"/>
    </source>
</evidence>
<comment type="caution">
    <text evidence="13">The sequence shown here is derived from an EMBL/GenBank/DDBJ whole genome shotgun (WGS) entry which is preliminary data.</text>
</comment>
<dbReference type="GO" id="GO:0019367">
    <property type="term" value="P:fatty acid elongation, saturated fatty acid"/>
    <property type="evidence" value="ECO:0007669"/>
    <property type="project" value="TreeGrafter"/>
</dbReference>
<feature type="transmembrane region" description="Helical" evidence="12">
    <location>
        <begin position="181"/>
        <end position="201"/>
    </location>
</feature>
<comment type="caution">
    <text evidence="12">Lacks conserved residue(s) required for the propagation of feature annotation.</text>
</comment>
<evidence type="ECO:0000256" key="12">
    <source>
        <dbReference type="RuleBase" id="RU361115"/>
    </source>
</evidence>
<name>A0A1C7NKJ9_9FUNG</name>